<dbReference type="EMBL" id="MK984681">
    <property type="protein sequence ID" value="QDB70981.1"/>
    <property type="molecule type" value="Genomic_DNA"/>
</dbReference>
<organism evidence="1 2">
    <name type="scientific">Bordetella phage vB_BbrP_BB8</name>
    <dbReference type="NCBI Taxonomy" id="2587820"/>
    <lineage>
        <taxon>Viruses</taxon>
        <taxon>Duplodnaviria</taxon>
        <taxon>Heunggongvirae</taxon>
        <taxon>Uroviricota</taxon>
        <taxon>Caudoviricetes</taxon>
        <taxon>Autographivirales</taxon>
        <taxon>Autographivirales incertae sedis</taxon>
        <taxon>Vistulavirus</taxon>
        <taxon>Vistulavirus BB8</taxon>
    </lineage>
</organism>
<protein>
    <submittedName>
        <fullName evidence="1">Uncharacterized protein</fullName>
    </submittedName>
</protein>
<reference evidence="1 2" key="1">
    <citation type="submission" date="2019-05" db="EMBL/GenBank/DDBJ databases">
        <authorList>
            <person name="Karczewska-Golec J."/>
            <person name="Decewicz P."/>
            <person name="Golec P."/>
        </authorList>
    </citation>
    <scope>NUCLEOTIDE SEQUENCE [LARGE SCALE GENOMIC DNA]</scope>
</reference>
<keyword evidence="2" id="KW-1185">Reference proteome</keyword>
<sequence>MKTVVEFGEIGGRWAKHVCPTQKAGEQLATSLCYVLGIGHGLKVKRGQPRQSIQDSKHYVSLSLLDGAMRGDDAAAWRKNT</sequence>
<gene>
    <name evidence="1" type="ORF">bb8_p06</name>
</gene>
<evidence type="ECO:0000313" key="1">
    <source>
        <dbReference type="EMBL" id="QDB70981.1"/>
    </source>
</evidence>
<dbReference type="Proteomes" id="UP000315813">
    <property type="component" value="Segment"/>
</dbReference>
<accession>A0A4Y5TQX4</accession>
<proteinExistence type="predicted"/>
<name>A0A4Y5TQX4_9CAUD</name>
<evidence type="ECO:0000313" key="2">
    <source>
        <dbReference type="Proteomes" id="UP000315813"/>
    </source>
</evidence>